<proteinExistence type="predicted"/>
<evidence type="ECO:0000313" key="3">
    <source>
        <dbReference type="Proteomes" id="UP000489600"/>
    </source>
</evidence>
<comment type="caution">
    <text evidence="2">The sequence shown here is derived from an EMBL/GenBank/DDBJ whole genome shotgun (WGS) entry which is preliminary data.</text>
</comment>
<protein>
    <submittedName>
        <fullName evidence="2">Uncharacterized protein</fullName>
    </submittedName>
</protein>
<gene>
    <name evidence="2" type="ORF">ANE_LOCUS27736</name>
</gene>
<reference evidence="2" key="1">
    <citation type="submission" date="2019-07" db="EMBL/GenBank/DDBJ databases">
        <authorList>
            <person name="Dittberner H."/>
        </authorList>
    </citation>
    <scope>NUCLEOTIDE SEQUENCE [LARGE SCALE GENOMIC DNA]</scope>
</reference>
<evidence type="ECO:0000313" key="2">
    <source>
        <dbReference type="EMBL" id="VVB17292.1"/>
    </source>
</evidence>
<feature type="signal peptide" evidence="1">
    <location>
        <begin position="1"/>
        <end position="25"/>
    </location>
</feature>
<sequence length="80" mass="9378">MAKACTRISLAILLILLSFSVLSCAARTRFTDDSDELGPYFDTVEVEVNVIEDDFNEDYIYDLLPYERVIHKFLRKDRFH</sequence>
<dbReference type="Proteomes" id="UP000489600">
    <property type="component" value="Unassembled WGS sequence"/>
</dbReference>
<name>A0A565CUN4_9BRAS</name>
<evidence type="ECO:0000256" key="1">
    <source>
        <dbReference type="SAM" id="SignalP"/>
    </source>
</evidence>
<dbReference type="EMBL" id="CABITT030000008">
    <property type="protein sequence ID" value="VVB17292.1"/>
    <property type="molecule type" value="Genomic_DNA"/>
</dbReference>
<accession>A0A565CUN4</accession>
<dbReference type="AlphaFoldDB" id="A0A565CUN4"/>
<organism evidence="2 3">
    <name type="scientific">Arabis nemorensis</name>
    <dbReference type="NCBI Taxonomy" id="586526"/>
    <lineage>
        <taxon>Eukaryota</taxon>
        <taxon>Viridiplantae</taxon>
        <taxon>Streptophyta</taxon>
        <taxon>Embryophyta</taxon>
        <taxon>Tracheophyta</taxon>
        <taxon>Spermatophyta</taxon>
        <taxon>Magnoliopsida</taxon>
        <taxon>eudicotyledons</taxon>
        <taxon>Gunneridae</taxon>
        <taxon>Pentapetalae</taxon>
        <taxon>rosids</taxon>
        <taxon>malvids</taxon>
        <taxon>Brassicales</taxon>
        <taxon>Brassicaceae</taxon>
        <taxon>Arabideae</taxon>
        <taxon>Arabis</taxon>
    </lineage>
</organism>
<keyword evidence="3" id="KW-1185">Reference proteome</keyword>
<keyword evidence="1" id="KW-0732">Signal</keyword>
<feature type="chain" id="PRO_5022003595" evidence="1">
    <location>
        <begin position="26"/>
        <end position="80"/>
    </location>
</feature>
<dbReference type="PROSITE" id="PS51257">
    <property type="entry name" value="PROKAR_LIPOPROTEIN"/>
    <property type="match status" value="1"/>
</dbReference>